<evidence type="ECO:0000256" key="1">
    <source>
        <dbReference type="ARBA" id="ARBA00022670"/>
    </source>
</evidence>
<dbReference type="CDD" id="cd07331">
    <property type="entry name" value="M48C_Oma1_like"/>
    <property type="match status" value="1"/>
</dbReference>
<gene>
    <name evidence="8" type="ORF">GCM10011496_16380</name>
</gene>
<evidence type="ECO:0000256" key="3">
    <source>
        <dbReference type="ARBA" id="ARBA00022801"/>
    </source>
</evidence>
<dbReference type="GO" id="GO:0004222">
    <property type="term" value="F:metalloendopeptidase activity"/>
    <property type="evidence" value="ECO:0007669"/>
    <property type="project" value="InterPro"/>
</dbReference>
<comment type="cofactor">
    <cofactor evidence="6">
        <name>Zn(2+)</name>
        <dbReference type="ChEBI" id="CHEBI:29105"/>
    </cofactor>
    <text evidence="6">Binds 1 zinc ion per subunit.</text>
</comment>
<evidence type="ECO:0000313" key="8">
    <source>
        <dbReference type="EMBL" id="GGA95906.1"/>
    </source>
</evidence>
<keyword evidence="3 6" id="KW-0378">Hydrolase</keyword>
<protein>
    <recommendedName>
        <fullName evidence="7">Peptidase M48 domain-containing protein</fullName>
    </recommendedName>
</protein>
<sequence length="266" mass="27962">MLTPVVMVLTLAFAGCSSTTESGAVGASRSQLLLVSSAELNAMAEQAYAKLKADASAKGALNTDAAMLARVRAVAARIQPQTAVFRGDAPGWKWEVNIIESEQLNAFCMPGGKIMFNTGLVRKLNLSDEEIAVVMGHEIAHALREHSREQVSQATAAQTAIGIGTQLLGLGGGASQITGAAYEALVASRFSRAHETEADRIGLELMARAGYNPQAGVSLWQKMGSATGSGGGRPDFLSTHPSDSNRVQQIQALLPTVTPLYQAARR</sequence>
<evidence type="ECO:0000256" key="5">
    <source>
        <dbReference type="ARBA" id="ARBA00023049"/>
    </source>
</evidence>
<dbReference type="GO" id="GO:0016020">
    <property type="term" value="C:membrane"/>
    <property type="evidence" value="ECO:0007669"/>
    <property type="project" value="TreeGrafter"/>
</dbReference>
<keyword evidence="2" id="KW-0479">Metal-binding</keyword>
<dbReference type="InterPro" id="IPR001915">
    <property type="entry name" value="Peptidase_M48"/>
</dbReference>
<dbReference type="Proteomes" id="UP000620596">
    <property type="component" value="Unassembled WGS sequence"/>
</dbReference>
<evidence type="ECO:0000256" key="6">
    <source>
        <dbReference type="RuleBase" id="RU003983"/>
    </source>
</evidence>
<evidence type="ECO:0000313" key="9">
    <source>
        <dbReference type="Proteomes" id="UP000620596"/>
    </source>
</evidence>
<evidence type="ECO:0000256" key="2">
    <source>
        <dbReference type="ARBA" id="ARBA00022723"/>
    </source>
</evidence>
<dbReference type="GO" id="GO:0051603">
    <property type="term" value="P:proteolysis involved in protein catabolic process"/>
    <property type="evidence" value="ECO:0007669"/>
    <property type="project" value="TreeGrafter"/>
</dbReference>
<dbReference type="GO" id="GO:0046872">
    <property type="term" value="F:metal ion binding"/>
    <property type="evidence" value="ECO:0007669"/>
    <property type="project" value="UniProtKB-KW"/>
</dbReference>
<comment type="similarity">
    <text evidence="6">Belongs to the peptidase M48 family.</text>
</comment>
<dbReference type="AlphaFoldDB" id="A0A916SGA7"/>
<keyword evidence="4 6" id="KW-0862">Zinc</keyword>
<dbReference type="Gene3D" id="3.30.2010.10">
    <property type="entry name" value="Metalloproteases ('zincins'), catalytic domain"/>
    <property type="match status" value="1"/>
</dbReference>
<accession>A0A916SGA7</accession>
<proteinExistence type="inferred from homology"/>
<evidence type="ECO:0000256" key="4">
    <source>
        <dbReference type="ARBA" id="ARBA00022833"/>
    </source>
</evidence>
<reference evidence="8" key="2">
    <citation type="submission" date="2020-09" db="EMBL/GenBank/DDBJ databases">
        <authorList>
            <person name="Sun Q."/>
            <person name="Zhou Y."/>
        </authorList>
    </citation>
    <scope>NUCLEOTIDE SEQUENCE</scope>
    <source>
        <strain evidence="8">CGMCC 1.15322</strain>
    </source>
</reference>
<dbReference type="PANTHER" id="PTHR22726">
    <property type="entry name" value="METALLOENDOPEPTIDASE OMA1"/>
    <property type="match status" value="1"/>
</dbReference>
<keyword evidence="9" id="KW-1185">Reference proteome</keyword>
<keyword evidence="5 6" id="KW-0482">Metalloprotease</keyword>
<dbReference type="PANTHER" id="PTHR22726:SF1">
    <property type="entry name" value="METALLOENDOPEPTIDASE OMA1, MITOCHONDRIAL"/>
    <property type="match status" value="1"/>
</dbReference>
<dbReference type="EMBL" id="BMIG01000004">
    <property type="protein sequence ID" value="GGA95906.1"/>
    <property type="molecule type" value="Genomic_DNA"/>
</dbReference>
<comment type="caution">
    <text evidence="8">The sequence shown here is derived from an EMBL/GenBank/DDBJ whole genome shotgun (WGS) entry which is preliminary data.</text>
</comment>
<name>A0A916SGA7_9BURK</name>
<keyword evidence="1 6" id="KW-0645">Protease</keyword>
<dbReference type="Pfam" id="PF01435">
    <property type="entry name" value="Peptidase_M48"/>
    <property type="match status" value="1"/>
</dbReference>
<reference evidence="8" key="1">
    <citation type="journal article" date="2014" name="Int. J. Syst. Evol. Microbiol.">
        <title>Complete genome sequence of Corynebacterium casei LMG S-19264T (=DSM 44701T), isolated from a smear-ripened cheese.</title>
        <authorList>
            <consortium name="US DOE Joint Genome Institute (JGI-PGF)"/>
            <person name="Walter F."/>
            <person name="Albersmeier A."/>
            <person name="Kalinowski J."/>
            <person name="Ruckert C."/>
        </authorList>
    </citation>
    <scope>NUCLEOTIDE SEQUENCE</scope>
    <source>
        <strain evidence="8">CGMCC 1.15322</strain>
    </source>
</reference>
<evidence type="ECO:0000259" key="7">
    <source>
        <dbReference type="Pfam" id="PF01435"/>
    </source>
</evidence>
<dbReference type="InterPro" id="IPR051156">
    <property type="entry name" value="Mito/Outer_Membr_Metalloprot"/>
</dbReference>
<organism evidence="8 9">
    <name type="scientific">Polaromonas eurypsychrophila</name>
    <dbReference type="NCBI Taxonomy" id="1614635"/>
    <lineage>
        <taxon>Bacteria</taxon>
        <taxon>Pseudomonadati</taxon>
        <taxon>Pseudomonadota</taxon>
        <taxon>Betaproteobacteria</taxon>
        <taxon>Burkholderiales</taxon>
        <taxon>Comamonadaceae</taxon>
        <taxon>Polaromonas</taxon>
    </lineage>
</organism>
<feature type="domain" description="Peptidase M48" evidence="7">
    <location>
        <begin position="87"/>
        <end position="252"/>
    </location>
</feature>